<evidence type="ECO:0000256" key="10">
    <source>
        <dbReference type="PIRSR" id="PIRSR500134-3"/>
    </source>
</evidence>
<evidence type="ECO:0000256" key="7">
    <source>
        <dbReference type="PIRNR" id="PIRNR000124"/>
    </source>
</evidence>
<evidence type="ECO:0000256" key="8">
    <source>
        <dbReference type="PIRSR" id="PIRSR500134-1"/>
    </source>
</evidence>
<dbReference type="UniPathway" id="UPA00038">
    <property type="reaction ID" value="UER00491"/>
</dbReference>
<feature type="binding site" evidence="9">
    <location>
        <begin position="252"/>
        <end position="256"/>
    </location>
    <ligand>
        <name>substrate</name>
    </ligand>
</feature>
<dbReference type="Pfam" id="PF03720">
    <property type="entry name" value="UDPG_MGDP_dh_C"/>
    <property type="match status" value="1"/>
</dbReference>
<evidence type="ECO:0000313" key="12">
    <source>
        <dbReference type="EMBL" id="ADP74725.1"/>
    </source>
</evidence>
<feature type="binding site" evidence="10">
    <location>
        <position position="266"/>
    </location>
    <ligand>
        <name>NAD(+)</name>
        <dbReference type="ChEBI" id="CHEBI:57540"/>
    </ligand>
</feature>
<dbReference type="NCBIfam" id="TIGR03026">
    <property type="entry name" value="NDP-sugDHase"/>
    <property type="match status" value="1"/>
</dbReference>
<evidence type="ECO:0000256" key="6">
    <source>
        <dbReference type="ARBA" id="ARBA00047473"/>
    </source>
</evidence>
<dbReference type="InterPro" id="IPR036291">
    <property type="entry name" value="NAD(P)-bd_dom_sf"/>
</dbReference>
<dbReference type="InterPro" id="IPR014027">
    <property type="entry name" value="UDP-Glc/GDP-Man_DH_C"/>
</dbReference>
<dbReference type="GO" id="GO:0000271">
    <property type="term" value="P:polysaccharide biosynthetic process"/>
    <property type="evidence" value="ECO:0007669"/>
    <property type="project" value="InterPro"/>
</dbReference>
<keyword evidence="4 7" id="KW-0560">Oxidoreductase</keyword>
<feature type="binding site" evidence="10">
    <location>
        <position position="35"/>
    </location>
    <ligand>
        <name>NAD(+)</name>
        <dbReference type="ChEBI" id="CHEBI:57540"/>
    </ligand>
</feature>
<feature type="active site" description="Nucleophile" evidence="8">
    <location>
        <position position="263"/>
    </location>
</feature>
<dbReference type="SMART" id="SM00984">
    <property type="entry name" value="UDPG_MGDP_dh_C"/>
    <property type="match status" value="1"/>
</dbReference>
<dbReference type="EMBL" id="CP002293">
    <property type="protein sequence ID" value="ADP74725.1"/>
    <property type="molecule type" value="Genomic_DNA"/>
</dbReference>
<evidence type="ECO:0000256" key="2">
    <source>
        <dbReference type="ARBA" id="ARBA00006601"/>
    </source>
</evidence>
<dbReference type="InterPro" id="IPR014026">
    <property type="entry name" value="UDP-Glc/GDP-Man_DH_dimer"/>
</dbReference>
<feature type="binding site" evidence="9">
    <location>
        <position position="260"/>
    </location>
    <ligand>
        <name>substrate</name>
    </ligand>
</feature>
<evidence type="ECO:0000256" key="1">
    <source>
        <dbReference type="ARBA" id="ARBA00004701"/>
    </source>
</evidence>
<dbReference type="InterPro" id="IPR001732">
    <property type="entry name" value="UDP-Glc/GDP-Man_DH_N"/>
</dbReference>
<organism evidence="12">
    <name type="scientific">Geobacillus sp. (strain Y4.1MC1)</name>
    <dbReference type="NCBI Taxonomy" id="581103"/>
    <lineage>
        <taxon>Bacteria</taxon>
        <taxon>Bacillati</taxon>
        <taxon>Bacillota</taxon>
        <taxon>Bacilli</taxon>
        <taxon>Bacillales</taxon>
        <taxon>Anoxybacillaceae</taxon>
        <taxon>Geobacillus</taxon>
    </lineage>
</organism>
<dbReference type="GO" id="GO:0006065">
    <property type="term" value="P:UDP-glucuronate biosynthetic process"/>
    <property type="evidence" value="ECO:0007669"/>
    <property type="project" value="UniProtKB-UniPathway"/>
</dbReference>
<dbReference type="Pfam" id="PF00984">
    <property type="entry name" value="UDPG_MGDP_dh"/>
    <property type="match status" value="1"/>
</dbReference>
<evidence type="ECO:0000256" key="3">
    <source>
        <dbReference type="ARBA" id="ARBA00012954"/>
    </source>
</evidence>
<dbReference type="KEGG" id="gmc:GY4MC1_1977"/>
<dbReference type="PANTHER" id="PTHR43750">
    <property type="entry name" value="UDP-GLUCOSE 6-DEHYDROGENASE TUAD"/>
    <property type="match status" value="1"/>
</dbReference>
<dbReference type="PANTHER" id="PTHR43750:SF3">
    <property type="entry name" value="UDP-GLUCOSE 6-DEHYDROGENASE TUAD"/>
    <property type="match status" value="1"/>
</dbReference>
<proteinExistence type="inferred from homology"/>
<feature type="binding site" evidence="10">
    <location>
        <position position="86"/>
    </location>
    <ligand>
        <name>NAD(+)</name>
        <dbReference type="ChEBI" id="CHEBI:57540"/>
    </ligand>
</feature>
<dbReference type="InterPro" id="IPR036220">
    <property type="entry name" value="UDP-Glc/GDP-Man_DH_C_sf"/>
</dbReference>
<dbReference type="AlphaFoldDB" id="A0A7U4DKY2"/>
<feature type="binding site" evidence="9">
    <location>
        <begin position="155"/>
        <end position="158"/>
    </location>
    <ligand>
        <name>substrate</name>
    </ligand>
</feature>
<comment type="catalytic activity">
    <reaction evidence="6 7">
        <text>UDP-alpha-D-glucose + 2 NAD(+) + H2O = UDP-alpha-D-glucuronate + 2 NADH + 3 H(+)</text>
        <dbReference type="Rhea" id="RHEA:23596"/>
        <dbReference type="ChEBI" id="CHEBI:15377"/>
        <dbReference type="ChEBI" id="CHEBI:15378"/>
        <dbReference type="ChEBI" id="CHEBI:57540"/>
        <dbReference type="ChEBI" id="CHEBI:57945"/>
        <dbReference type="ChEBI" id="CHEBI:58052"/>
        <dbReference type="ChEBI" id="CHEBI:58885"/>
        <dbReference type="EC" id="1.1.1.22"/>
    </reaction>
</comment>
<keyword evidence="5 7" id="KW-0520">NAD</keyword>
<dbReference type="InterPro" id="IPR028357">
    <property type="entry name" value="UDPglc_DH_bac"/>
</dbReference>
<name>A0A7U4DKY2_GEOS0</name>
<comment type="similarity">
    <text evidence="2 7">Belongs to the UDP-glucose/GDP-mannose dehydrogenase family.</text>
</comment>
<dbReference type="Gene3D" id="3.40.50.720">
    <property type="entry name" value="NAD(P)-binding Rossmann-like Domain"/>
    <property type="match status" value="2"/>
</dbReference>
<dbReference type="SUPFAM" id="SSF48179">
    <property type="entry name" value="6-phosphogluconate dehydrogenase C-terminal domain-like"/>
    <property type="match status" value="1"/>
</dbReference>
<feature type="domain" description="UDP-glucose/GDP-mannose dehydrogenase C-terminal" evidence="11">
    <location>
        <begin position="316"/>
        <end position="417"/>
    </location>
</feature>
<dbReference type="SUPFAM" id="SSF52413">
    <property type="entry name" value="UDP-glucose/GDP-mannose dehydrogenase C-terminal domain"/>
    <property type="match status" value="1"/>
</dbReference>
<comment type="pathway">
    <text evidence="1">Nucleotide-sugar biosynthesis; UDP-alpha-D-glucuronate biosynthesis; UDP-alpha-D-glucuronate from UDP-alpha-D-glucose: step 1/1.</text>
</comment>
<feature type="binding site" evidence="10">
    <location>
        <position position="158"/>
    </location>
    <ligand>
        <name>NAD(+)</name>
        <dbReference type="ChEBI" id="CHEBI:57540"/>
    </ligand>
</feature>
<dbReference type="Pfam" id="PF03721">
    <property type="entry name" value="UDPG_MGDP_dh_N"/>
    <property type="match status" value="1"/>
</dbReference>
<evidence type="ECO:0000256" key="4">
    <source>
        <dbReference type="ARBA" id="ARBA00023002"/>
    </source>
</evidence>
<dbReference type="PIRSF" id="PIRSF500134">
    <property type="entry name" value="UDPglc_DH_bac"/>
    <property type="match status" value="1"/>
</dbReference>
<dbReference type="Gene3D" id="1.20.5.100">
    <property type="entry name" value="Cytochrome c1, transmembrane anchor, C-terminal"/>
    <property type="match status" value="1"/>
</dbReference>
<dbReference type="SUPFAM" id="SSF51735">
    <property type="entry name" value="NAD(P)-binding Rossmann-fold domains"/>
    <property type="match status" value="1"/>
</dbReference>
<reference evidence="12" key="1">
    <citation type="submission" date="2010-10" db="EMBL/GenBank/DDBJ databases">
        <title>Complete sequence of chromosome of Geobacillus sp. Y4.1MC1.</title>
        <authorList>
            <consortium name="US DOE Joint Genome Institute"/>
            <person name="Lucas S."/>
            <person name="Copeland A."/>
            <person name="Lapidus A."/>
            <person name="Cheng J.-F."/>
            <person name="Bruce D."/>
            <person name="Goodwin L."/>
            <person name="Pitluck S."/>
            <person name="Chertkov O."/>
            <person name="Zhang X."/>
            <person name="Detter J.C."/>
            <person name="Han C."/>
            <person name="Tapia R."/>
            <person name="Land M."/>
            <person name="Hauser L."/>
            <person name="Jeffries C."/>
            <person name="Kyrpides N."/>
            <person name="Ivanova N."/>
            <person name="Ovchinnikova G."/>
            <person name="Brumm P."/>
            <person name="Mead D."/>
            <person name="Woyke T."/>
        </authorList>
    </citation>
    <scope>NUCLEOTIDE SEQUENCE [LARGE SCALE GENOMIC DNA]</scope>
    <source>
        <strain evidence="12">Y4.1MC1</strain>
    </source>
</reference>
<dbReference type="InterPro" id="IPR017476">
    <property type="entry name" value="UDP-Glc/GDP-Man"/>
</dbReference>
<feature type="binding site" evidence="9">
    <location>
        <position position="207"/>
    </location>
    <ligand>
        <name>substrate</name>
    </ligand>
</feature>
<dbReference type="GO" id="GO:0051287">
    <property type="term" value="F:NAD binding"/>
    <property type="evidence" value="ECO:0007669"/>
    <property type="project" value="InterPro"/>
</dbReference>
<dbReference type="InterPro" id="IPR008927">
    <property type="entry name" value="6-PGluconate_DH-like_C_sf"/>
</dbReference>
<feature type="binding site" evidence="10">
    <location>
        <position position="121"/>
    </location>
    <ligand>
        <name>NAD(+)</name>
        <dbReference type="ChEBI" id="CHEBI:57540"/>
    </ligand>
</feature>
<dbReference type="EC" id="1.1.1.22" evidence="3 7"/>
<feature type="binding site" evidence="9">
    <location>
        <position position="323"/>
    </location>
    <ligand>
        <name>substrate</name>
    </ligand>
</feature>
<evidence type="ECO:0000256" key="9">
    <source>
        <dbReference type="PIRSR" id="PIRSR500134-2"/>
    </source>
</evidence>
<sequence>MNIAMIGAGYVGTATSVAFAEYGHKVYVIERDGEKLKKLKMSVLPFFEEGMEELFKKHSANGNLLFFHYIEEVIDQCEILMITVGTPSLPNGEADLSYVEEAARQIGRSMNEYKAIVIKSTVPVGTGDKINKIIKTELKKRNKEISFDLISNPEFLREGKALQDALHPERIVIGCETEKARQVMKELYSGINSPILFTTVKDAEMIKYASNAFLATKISFINELARLCDKVGANVIQVAKGMGLDSRIGPQFLQAGIGFGGSCFPKDVKALLALASAEKTPLQILQAVLDVNETQAQWFMEKVKKALGSLSRKRIAVLGLTFKPQTDDIREASSLKIIHYLLQNNACITAYDPQGTEHVKKIYPAINYAKTTLEALNGADAALIVTEWKEIIEIDWKKAKSILSQPFVFDGRNCLDASVMLELGYHYEGVGTPNLDERINGSF</sequence>
<dbReference type="PIRSF" id="PIRSF000124">
    <property type="entry name" value="UDPglc_GDPman_dh"/>
    <property type="match status" value="1"/>
</dbReference>
<accession>A0A7U4DKY2</accession>
<evidence type="ECO:0000256" key="5">
    <source>
        <dbReference type="ARBA" id="ARBA00023027"/>
    </source>
</evidence>
<feature type="binding site" evidence="10">
    <location>
        <position position="330"/>
    </location>
    <ligand>
        <name>NAD(+)</name>
        <dbReference type="ChEBI" id="CHEBI:57540"/>
    </ligand>
</feature>
<protein>
    <recommendedName>
        <fullName evidence="3 7">UDP-glucose 6-dehydrogenase</fullName>
        <ecNumber evidence="3 7">1.1.1.22</ecNumber>
    </recommendedName>
</protein>
<dbReference type="GO" id="GO:0003979">
    <property type="term" value="F:UDP-glucose 6-dehydrogenase activity"/>
    <property type="evidence" value="ECO:0007669"/>
    <property type="project" value="UniProtKB-EC"/>
</dbReference>
<evidence type="ECO:0000259" key="11">
    <source>
        <dbReference type="SMART" id="SM00984"/>
    </source>
</evidence>
<gene>
    <name evidence="12" type="ORF">GY4MC1_1977</name>
</gene>